<feature type="domain" description="UspA" evidence="2">
    <location>
        <begin position="5"/>
        <end position="142"/>
    </location>
</feature>
<dbReference type="PANTHER" id="PTHR46268">
    <property type="entry name" value="STRESS RESPONSE PROTEIN NHAX"/>
    <property type="match status" value="1"/>
</dbReference>
<comment type="similarity">
    <text evidence="1">Belongs to the universal stress protein A family.</text>
</comment>
<evidence type="ECO:0000259" key="2">
    <source>
        <dbReference type="Pfam" id="PF00582"/>
    </source>
</evidence>
<dbReference type="Proteomes" id="UP000198510">
    <property type="component" value="Unassembled WGS sequence"/>
</dbReference>
<dbReference type="SUPFAM" id="SSF52402">
    <property type="entry name" value="Adenine nucleotide alpha hydrolases-like"/>
    <property type="match status" value="2"/>
</dbReference>
<organism evidence="3 4">
    <name type="scientific">Catalinimonas alkaloidigena</name>
    <dbReference type="NCBI Taxonomy" id="1075417"/>
    <lineage>
        <taxon>Bacteria</taxon>
        <taxon>Pseudomonadati</taxon>
        <taxon>Bacteroidota</taxon>
        <taxon>Cytophagia</taxon>
        <taxon>Cytophagales</taxon>
        <taxon>Catalimonadaceae</taxon>
        <taxon>Catalinimonas</taxon>
    </lineage>
</organism>
<dbReference type="CDD" id="cd00293">
    <property type="entry name" value="USP-like"/>
    <property type="match status" value="1"/>
</dbReference>
<dbReference type="InterPro" id="IPR006016">
    <property type="entry name" value="UspA"/>
</dbReference>
<reference evidence="3 4" key="1">
    <citation type="submission" date="2016-10" db="EMBL/GenBank/DDBJ databases">
        <authorList>
            <person name="de Groot N.N."/>
        </authorList>
    </citation>
    <scope>NUCLEOTIDE SEQUENCE [LARGE SCALE GENOMIC DNA]</scope>
    <source>
        <strain evidence="3 4">DSM 25186</strain>
    </source>
</reference>
<feature type="domain" description="UspA" evidence="2">
    <location>
        <begin position="150"/>
        <end position="274"/>
    </location>
</feature>
<sequence length="277" mass="31389">MDSLRNILVPTDFSACSKQAIRFALQIARLSGARLILYHAVHPPVSTSVSIMINKLIRQMRLDAERDLKQLLLNMPELQQVAPQIILEAGFMEDRLPELIAQHEVDLVVMGTRGASKGIASVLGSNTTRVIEQVTCPVLAVPEKASLAPIRRILFATDYEPVPSEKVIAPLVKLAQIFDAEITVLKVDEEERGALTMTETLGKVRLQLYFDRVRSSYHLTTHEDVAEGIEDYIRMYPIEMLAMMPRRHTVFERLFKESHTRRMALHTNYPLLTFRAS</sequence>
<dbReference type="AlphaFoldDB" id="A0A1G8WCU1"/>
<dbReference type="Pfam" id="PF00582">
    <property type="entry name" value="Usp"/>
    <property type="match status" value="2"/>
</dbReference>
<dbReference type="PANTHER" id="PTHR46268:SF6">
    <property type="entry name" value="UNIVERSAL STRESS PROTEIN UP12"/>
    <property type="match status" value="1"/>
</dbReference>
<name>A0A1G8WCU1_9BACT</name>
<keyword evidence="4" id="KW-1185">Reference proteome</keyword>
<dbReference type="RefSeq" id="WP_089677702.1">
    <property type="nucleotide sequence ID" value="NZ_FNFO01000001.1"/>
</dbReference>
<evidence type="ECO:0000313" key="3">
    <source>
        <dbReference type="EMBL" id="SDJ75400.1"/>
    </source>
</evidence>
<dbReference type="Gene3D" id="3.40.50.12370">
    <property type="match status" value="1"/>
</dbReference>
<accession>A0A1G8WCU1</accession>
<dbReference type="PRINTS" id="PR01438">
    <property type="entry name" value="UNVRSLSTRESS"/>
</dbReference>
<proteinExistence type="inferred from homology"/>
<protein>
    <submittedName>
        <fullName evidence="3">Nucleotide-binding universal stress protein, UspA family</fullName>
    </submittedName>
</protein>
<dbReference type="InterPro" id="IPR006015">
    <property type="entry name" value="Universal_stress_UspA"/>
</dbReference>
<gene>
    <name evidence="3" type="ORF">SAMN05421823_10118</name>
</gene>
<dbReference type="STRING" id="1075417.SAMN05421823_10118"/>
<evidence type="ECO:0000256" key="1">
    <source>
        <dbReference type="ARBA" id="ARBA00008791"/>
    </source>
</evidence>
<dbReference type="OrthoDB" id="9788959at2"/>
<dbReference type="EMBL" id="FNFO01000001">
    <property type="protein sequence ID" value="SDJ75400.1"/>
    <property type="molecule type" value="Genomic_DNA"/>
</dbReference>
<evidence type="ECO:0000313" key="4">
    <source>
        <dbReference type="Proteomes" id="UP000198510"/>
    </source>
</evidence>